<feature type="transmembrane region" description="Helical" evidence="8">
    <location>
        <begin position="384"/>
        <end position="403"/>
    </location>
</feature>
<keyword evidence="5 8" id="KW-1133">Transmembrane helix</keyword>
<keyword evidence="10" id="KW-1185">Reference proteome</keyword>
<feature type="transmembrane region" description="Helical" evidence="8">
    <location>
        <begin position="211"/>
        <end position="229"/>
    </location>
</feature>
<reference evidence="10" key="1">
    <citation type="submission" date="2016-10" db="EMBL/GenBank/DDBJ databases">
        <authorList>
            <person name="Varghese N."/>
            <person name="Submissions S."/>
        </authorList>
    </citation>
    <scope>NUCLEOTIDE SEQUENCE [LARGE SCALE GENOMIC DNA]</scope>
    <source>
        <strain evidence="10">IBRC-M 10403</strain>
    </source>
</reference>
<dbReference type="Pfam" id="PF09594">
    <property type="entry name" value="GT87"/>
    <property type="match status" value="1"/>
</dbReference>
<dbReference type="RefSeq" id="WP_091452140.1">
    <property type="nucleotide sequence ID" value="NZ_FMZZ01000008.1"/>
</dbReference>
<evidence type="ECO:0000256" key="3">
    <source>
        <dbReference type="ARBA" id="ARBA00022679"/>
    </source>
</evidence>
<evidence type="ECO:0000256" key="4">
    <source>
        <dbReference type="ARBA" id="ARBA00022692"/>
    </source>
</evidence>
<dbReference type="GO" id="GO:0016758">
    <property type="term" value="F:hexosyltransferase activity"/>
    <property type="evidence" value="ECO:0007669"/>
    <property type="project" value="InterPro"/>
</dbReference>
<keyword evidence="3 9" id="KW-0808">Transferase</keyword>
<comment type="similarity">
    <text evidence="7">Belongs to the glycosyltransferase 87 family.</text>
</comment>
<feature type="transmembrane region" description="Helical" evidence="8">
    <location>
        <begin position="180"/>
        <end position="204"/>
    </location>
</feature>
<keyword evidence="2" id="KW-1003">Cell membrane</keyword>
<evidence type="ECO:0000256" key="7">
    <source>
        <dbReference type="ARBA" id="ARBA00024033"/>
    </source>
</evidence>
<feature type="transmembrane region" description="Helical" evidence="8">
    <location>
        <begin position="153"/>
        <end position="174"/>
    </location>
</feature>
<accession>A0A1G6SVG8</accession>
<protein>
    <submittedName>
        <fullName evidence="9">Alpha-1,2-mannosyltransferase</fullName>
    </submittedName>
</protein>
<evidence type="ECO:0000256" key="5">
    <source>
        <dbReference type="ARBA" id="ARBA00022989"/>
    </source>
</evidence>
<evidence type="ECO:0000256" key="8">
    <source>
        <dbReference type="SAM" id="Phobius"/>
    </source>
</evidence>
<evidence type="ECO:0000256" key="6">
    <source>
        <dbReference type="ARBA" id="ARBA00023136"/>
    </source>
</evidence>
<keyword evidence="6 8" id="KW-0472">Membrane</keyword>
<evidence type="ECO:0000313" key="9">
    <source>
        <dbReference type="EMBL" id="SDD20768.1"/>
    </source>
</evidence>
<proteinExistence type="inferred from homology"/>
<dbReference type="AlphaFoldDB" id="A0A1G6SVG8"/>
<dbReference type="EMBL" id="FMZZ01000008">
    <property type="protein sequence ID" value="SDD20768.1"/>
    <property type="molecule type" value="Genomic_DNA"/>
</dbReference>
<dbReference type="Proteomes" id="UP000199501">
    <property type="component" value="Unassembled WGS sequence"/>
</dbReference>
<evidence type="ECO:0000256" key="2">
    <source>
        <dbReference type="ARBA" id="ARBA00022475"/>
    </source>
</evidence>
<dbReference type="OrthoDB" id="9774600at2"/>
<evidence type="ECO:0000313" key="10">
    <source>
        <dbReference type="Proteomes" id="UP000199501"/>
    </source>
</evidence>
<sequence length="410" mass="44242">MTEQALRETRRDRSPRDLAALVFFPVVCVVAGVVGWRLGWHLGVDNAVYRSGAVALLHGEPLYDNLFLSDEPSWARLPFTYPPTAALLFVPLALVPTQVAWGLLGAVSVLAMALVVKLAVEALPSRPRWMTPARTTAVLGIVLLGIEPVWRTIFLGQINLVLMALIVVDVLLLGARGSRFGGVLIGVAAAVKLTPLIFVAHLLVTGRRADAVRAIATFLLLQGAVFALVPHDAVQFWGHAVRDPQRIGPIYWAGNQSINGLVLRLTDNADWSMQVAAPIGALLAIPCVLWVRRLHLSDRPLPALLVTAFLGLLVSPVSWSHHWVWAVPLVVFLLSRLPDPLPTGPQRRAAPAGVGAVVLVFASCVLLAMRNGKAVEFEWGPLEYVIGSAYLLVPLAAGAILLVRHSRRAG</sequence>
<feature type="transmembrane region" description="Helical" evidence="8">
    <location>
        <begin position="271"/>
        <end position="291"/>
    </location>
</feature>
<feature type="transmembrane region" description="Helical" evidence="8">
    <location>
        <begin position="99"/>
        <end position="120"/>
    </location>
</feature>
<name>A0A1G6SVG8_9PSEU</name>
<keyword evidence="4 8" id="KW-0812">Transmembrane</keyword>
<dbReference type="InterPro" id="IPR018584">
    <property type="entry name" value="GT87"/>
</dbReference>
<dbReference type="STRING" id="1271860.SAMN05216174_108198"/>
<feature type="transmembrane region" description="Helical" evidence="8">
    <location>
        <begin position="300"/>
        <end position="317"/>
    </location>
</feature>
<evidence type="ECO:0000256" key="1">
    <source>
        <dbReference type="ARBA" id="ARBA00004651"/>
    </source>
</evidence>
<keyword evidence="9" id="KW-0328">Glycosyltransferase</keyword>
<organism evidence="9 10">
    <name type="scientific">Actinokineospora iranica</name>
    <dbReference type="NCBI Taxonomy" id="1271860"/>
    <lineage>
        <taxon>Bacteria</taxon>
        <taxon>Bacillati</taxon>
        <taxon>Actinomycetota</taxon>
        <taxon>Actinomycetes</taxon>
        <taxon>Pseudonocardiales</taxon>
        <taxon>Pseudonocardiaceae</taxon>
        <taxon>Actinokineospora</taxon>
    </lineage>
</organism>
<feature type="transmembrane region" description="Helical" evidence="8">
    <location>
        <begin position="20"/>
        <end position="40"/>
    </location>
</feature>
<dbReference type="GO" id="GO:0005886">
    <property type="term" value="C:plasma membrane"/>
    <property type="evidence" value="ECO:0007669"/>
    <property type="project" value="UniProtKB-SubCell"/>
</dbReference>
<gene>
    <name evidence="9" type="ORF">SAMN05216174_108198</name>
</gene>
<comment type="subcellular location">
    <subcellularLocation>
        <location evidence="1">Cell membrane</location>
        <topology evidence="1">Multi-pass membrane protein</topology>
    </subcellularLocation>
</comment>
<feature type="transmembrane region" description="Helical" evidence="8">
    <location>
        <begin position="350"/>
        <end position="369"/>
    </location>
</feature>